<name>A0A6G0U8K7_APHGL</name>
<accession>A0A6G0U8K7</accession>
<protein>
    <submittedName>
        <fullName evidence="2">Uncharacterized protein</fullName>
    </submittedName>
</protein>
<keyword evidence="1" id="KW-0472">Membrane</keyword>
<reference evidence="2 3" key="1">
    <citation type="submission" date="2019-08" db="EMBL/GenBank/DDBJ databases">
        <title>The genome of the soybean aphid Biotype 1, its phylome, world population structure and adaptation to the North American continent.</title>
        <authorList>
            <person name="Giordano R."/>
            <person name="Donthu R.K."/>
            <person name="Hernandez A.G."/>
            <person name="Wright C.L."/>
            <person name="Zimin A.V."/>
        </authorList>
    </citation>
    <scope>NUCLEOTIDE SEQUENCE [LARGE SCALE GENOMIC DNA]</scope>
    <source>
        <tissue evidence="2">Whole aphids</tissue>
    </source>
</reference>
<evidence type="ECO:0000256" key="1">
    <source>
        <dbReference type="SAM" id="Phobius"/>
    </source>
</evidence>
<dbReference type="Proteomes" id="UP000475862">
    <property type="component" value="Unassembled WGS sequence"/>
</dbReference>
<organism evidence="2 3">
    <name type="scientific">Aphis glycines</name>
    <name type="common">Soybean aphid</name>
    <dbReference type="NCBI Taxonomy" id="307491"/>
    <lineage>
        <taxon>Eukaryota</taxon>
        <taxon>Metazoa</taxon>
        <taxon>Ecdysozoa</taxon>
        <taxon>Arthropoda</taxon>
        <taxon>Hexapoda</taxon>
        <taxon>Insecta</taxon>
        <taxon>Pterygota</taxon>
        <taxon>Neoptera</taxon>
        <taxon>Paraneoptera</taxon>
        <taxon>Hemiptera</taxon>
        <taxon>Sternorrhyncha</taxon>
        <taxon>Aphidomorpha</taxon>
        <taxon>Aphidoidea</taxon>
        <taxon>Aphididae</taxon>
        <taxon>Aphidini</taxon>
        <taxon>Aphis</taxon>
        <taxon>Aphis</taxon>
    </lineage>
</organism>
<proteinExistence type="predicted"/>
<keyword evidence="3" id="KW-1185">Reference proteome</keyword>
<dbReference type="EMBL" id="VYZN01000001">
    <property type="protein sequence ID" value="KAE9545283.1"/>
    <property type="molecule type" value="Genomic_DNA"/>
</dbReference>
<dbReference type="AlphaFoldDB" id="A0A6G0U8K7"/>
<feature type="transmembrane region" description="Helical" evidence="1">
    <location>
        <begin position="137"/>
        <end position="159"/>
    </location>
</feature>
<evidence type="ECO:0000313" key="2">
    <source>
        <dbReference type="EMBL" id="KAE9545283.1"/>
    </source>
</evidence>
<sequence>MGTFCFDCSTSFLDSSSSGNGSTFPSGDLLVNKIGIRVSLGFPSFSKNLIFNIIKSFYWMYQWQQLQVSYHLLVHVHTSCANSVEQEIHEDQTVLQANLLLPNQELLLKNIIKTQMLCQFKDLQFYRYLPFSVINRYFSIWYTLNISKYVFLFLFWTLLKLSTLTTSTLGRLSKHGSVE</sequence>
<keyword evidence="1" id="KW-0812">Transmembrane</keyword>
<evidence type="ECO:0000313" key="3">
    <source>
        <dbReference type="Proteomes" id="UP000475862"/>
    </source>
</evidence>
<comment type="caution">
    <text evidence="2">The sequence shown here is derived from an EMBL/GenBank/DDBJ whole genome shotgun (WGS) entry which is preliminary data.</text>
</comment>
<gene>
    <name evidence="2" type="ORF">AGLY_000826</name>
</gene>
<keyword evidence="1" id="KW-1133">Transmembrane helix</keyword>